<comment type="similarity">
    <text evidence="3 10">Belongs to the acyl-CoA dehydrogenase family.</text>
</comment>
<evidence type="ECO:0000259" key="11">
    <source>
        <dbReference type="Pfam" id="PF00441"/>
    </source>
</evidence>
<evidence type="ECO:0000256" key="8">
    <source>
        <dbReference type="ARBA" id="ARBA00040394"/>
    </source>
</evidence>
<dbReference type="SUPFAM" id="SSF47203">
    <property type="entry name" value="Acyl-CoA dehydrogenase C-terminal domain-like"/>
    <property type="match status" value="1"/>
</dbReference>
<dbReference type="Gene3D" id="2.40.110.10">
    <property type="entry name" value="Butyryl-CoA Dehydrogenase, subunit A, domain 2"/>
    <property type="match status" value="1"/>
</dbReference>
<comment type="function">
    <text evidence="7">Catalyzes the dehydrogenation at the alpha-beta position of ACP-bound acyl chains. This results in the introduction of a double bond in the lipidic chain, which is further transferred to the epsilon-amino group of lysine residue in the mycobactin core by MbtK.</text>
</comment>
<comment type="pathway">
    <text evidence="2">Siderophore biosynthesis; mycobactin biosynthesis.</text>
</comment>
<dbReference type="Proteomes" id="UP000658127">
    <property type="component" value="Unassembled WGS sequence"/>
</dbReference>
<accession>A0ABQ2KX42</accession>
<dbReference type="PANTHER" id="PTHR48083:SF20">
    <property type="entry name" value="LONG-CHAIN SPECIFIC ACYL-COA DEHYDROGENASE, MITOCHONDRIAL"/>
    <property type="match status" value="1"/>
</dbReference>
<dbReference type="EMBL" id="BMNE01000009">
    <property type="protein sequence ID" value="GGN95868.1"/>
    <property type="molecule type" value="Genomic_DNA"/>
</dbReference>
<comment type="cofactor">
    <cofactor evidence="1 10">
        <name>FAD</name>
        <dbReference type="ChEBI" id="CHEBI:57692"/>
    </cofactor>
</comment>
<dbReference type="InterPro" id="IPR009075">
    <property type="entry name" value="AcylCo_DH/oxidase_C"/>
</dbReference>
<dbReference type="Pfam" id="PF02771">
    <property type="entry name" value="Acyl-CoA_dh_N"/>
    <property type="match status" value="1"/>
</dbReference>
<protein>
    <recommendedName>
        <fullName evidence="8">Acyl-[acyl-carrier-protein] dehydrogenase MbtN</fullName>
    </recommendedName>
    <alternativeName>
        <fullName evidence="9">Mycobactin synthase protein N</fullName>
    </alternativeName>
</protein>
<evidence type="ECO:0000256" key="6">
    <source>
        <dbReference type="ARBA" id="ARBA00023002"/>
    </source>
</evidence>
<keyword evidence="15" id="KW-1185">Reference proteome</keyword>
<feature type="domain" description="Acyl-CoA oxidase/dehydrogenase middle" evidence="12">
    <location>
        <begin position="144"/>
        <end position="239"/>
    </location>
</feature>
<dbReference type="InterPro" id="IPR006089">
    <property type="entry name" value="Acyl-CoA_DH_CS"/>
</dbReference>
<dbReference type="Pfam" id="PF00441">
    <property type="entry name" value="Acyl-CoA_dh_1"/>
    <property type="match status" value="1"/>
</dbReference>
<dbReference type="Gene3D" id="1.10.540.10">
    <property type="entry name" value="Acyl-CoA dehydrogenase/oxidase, N-terminal domain"/>
    <property type="match status" value="1"/>
</dbReference>
<gene>
    <name evidence="14" type="primary">acd</name>
    <name evidence="14" type="ORF">GCM10011610_60330</name>
</gene>
<dbReference type="InterPro" id="IPR050741">
    <property type="entry name" value="Acyl-CoA_dehydrogenase"/>
</dbReference>
<dbReference type="PANTHER" id="PTHR48083">
    <property type="entry name" value="MEDIUM-CHAIN SPECIFIC ACYL-COA DEHYDROGENASE, MITOCHONDRIAL-RELATED"/>
    <property type="match status" value="1"/>
</dbReference>
<dbReference type="SUPFAM" id="SSF56645">
    <property type="entry name" value="Acyl-CoA dehydrogenase NM domain-like"/>
    <property type="match status" value="1"/>
</dbReference>
<dbReference type="InterPro" id="IPR046373">
    <property type="entry name" value="Acyl-CoA_Oxase/DH_mid-dom_sf"/>
</dbReference>
<reference evidence="15" key="1">
    <citation type="journal article" date="2019" name="Int. J. Syst. Evol. Microbiol.">
        <title>The Global Catalogue of Microorganisms (GCM) 10K type strain sequencing project: providing services to taxonomists for standard genome sequencing and annotation.</title>
        <authorList>
            <consortium name="The Broad Institute Genomics Platform"/>
            <consortium name="The Broad Institute Genome Sequencing Center for Infectious Disease"/>
            <person name="Wu L."/>
            <person name="Ma J."/>
        </authorList>
    </citation>
    <scope>NUCLEOTIDE SEQUENCE [LARGE SCALE GENOMIC DNA]</scope>
    <source>
        <strain evidence="15">CGMCC 4.7329</strain>
    </source>
</reference>
<keyword evidence="5 10" id="KW-0274">FAD</keyword>
<evidence type="ECO:0000259" key="13">
    <source>
        <dbReference type="Pfam" id="PF02771"/>
    </source>
</evidence>
<evidence type="ECO:0000256" key="7">
    <source>
        <dbReference type="ARBA" id="ARBA00037085"/>
    </source>
</evidence>
<evidence type="ECO:0000313" key="14">
    <source>
        <dbReference type="EMBL" id="GGN95868.1"/>
    </source>
</evidence>
<keyword evidence="4 10" id="KW-0285">Flavoprotein</keyword>
<dbReference type="InterPro" id="IPR006091">
    <property type="entry name" value="Acyl-CoA_Oxase/DH_mid-dom"/>
</dbReference>
<evidence type="ECO:0000256" key="2">
    <source>
        <dbReference type="ARBA" id="ARBA00005102"/>
    </source>
</evidence>
<proteinExistence type="inferred from homology"/>
<evidence type="ECO:0000256" key="9">
    <source>
        <dbReference type="ARBA" id="ARBA00042660"/>
    </source>
</evidence>
<keyword evidence="6 10" id="KW-0560">Oxidoreductase</keyword>
<comment type="caution">
    <text evidence="14">The sequence shown here is derived from an EMBL/GenBank/DDBJ whole genome shotgun (WGS) entry which is preliminary data.</text>
</comment>
<dbReference type="InterPro" id="IPR009100">
    <property type="entry name" value="AcylCoA_DH/oxidase_NM_dom_sf"/>
</dbReference>
<name>A0ABQ2KX42_9NOCA</name>
<dbReference type="InterPro" id="IPR013786">
    <property type="entry name" value="AcylCoA_DH/ox_N"/>
</dbReference>
<evidence type="ECO:0000259" key="12">
    <source>
        <dbReference type="Pfam" id="PF02770"/>
    </source>
</evidence>
<organism evidence="14 15">
    <name type="scientific">Nocardia rhizosphaerihabitans</name>
    <dbReference type="NCBI Taxonomy" id="1691570"/>
    <lineage>
        <taxon>Bacteria</taxon>
        <taxon>Bacillati</taxon>
        <taxon>Actinomycetota</taxon>
        <taxon>Actinomycetes</taxon>
        <taxon>Mycobacteriales</taxon>
        <taxon>Nocardiaceae</taxon>
        <taxon>Nocardia</taxon>
    </lineage>
</organism>
<dbReference type="Pfam" id="PF02770">
    <property type="entry name" value="Acyl-CoA_dh_M"/>
    <property type="match status" value="1"/>
</dbReference>
<evidence type="ECO:0000256" key="5">
    <source>
        <dbReference type="ARBA" id="ARBA00022827"/>
    </source>
</evidence>
<dbReference type="Gene3D" id="1.20.140.10">
    <property type="entry name" value="Butyryl-CoA Dehydrogenase, subunit A, domain 3"/>
    <property type="match status" value="1"/>
</dbReference>
<feature type="domain" description="Acyl-CoA dehydrogenase/oxidase N-terminal" evidence="13">
    <location>
        <begin position="31"/>
        <end position="140"/>
    </location>
</feature>
<evidence type="ECO:0000256" key="4">
    <source>
        <dbReference type="ARBA" id="ARBA00022630"/>
    </source>
</evidence>
<evidence type="ECO:0000256" key="10">
    <source>
        <dbReference type="RuleBase" id="RU362125"/>
    </source>
</evidence>
<dbReference type="PROSITE" id="PS00073">
    <property type="entry name" value="ACYL_COA_DH_2"/>
    <property type="match status" value="1"/>
</dbReference>
<evidence type="ECO:0000256" key="1">
    <source>
        <dbReference type="ARBA" id="ARBA00001974"/>
    </source>
</evidence>
<evidence type="ECO:0000256" key="3">
    <source>
        <dbReference type="ARBA" id="ARBA00009347"/>
    </source>
</evidence>
<sequence length="401" mass="43781">MLTLVRKSIDNWERNPMSTADTDRGTDAESELQGLAELARNFFANTVAPHREEFAAQGFPSREVYRKAGELGLLCMSIPEEYGGGGGTFAHEAVLFTEQVKGGDSAMQLGVHTGIVPHYILAYASEENKKRWLPKLASGEWIGAIAMTEPGTGSDLQNIATKAVKDGDDYLITGAKTFISNGRNCDLLIIAVKTDPTQGAKGVSLVVAEVSDDTPGFERGRLLKKIGQKGQDTTELFFDGLRVPQANLLGAEGEGFIQLMQQLPQERLICGVAAAAAIEAAVDETLAYVKQRNAFGKPLFAMQNTRFELAECATIAEVVRTFVDSAVDKHLRGALDVKTAAMVKYWTTDQQSQVIDRCVQLHGGYGYMEEYPIARMWADGRISRIYAGANEVMKDLIARFL</sequence>
<feature type="domain" description="Acyl-CoA dehydrogenase/oxidase C-terminal" evidence="11">
    <location>
        <begin position="253"/>
        <end position="400"/>
    </location>
</feature>
<dbReference type="InterPro" id="IPR036250">
    <property type="entry name" value="AcylCo_DH-like_C"/>
</dbReference>
<evidence type="ECO:0000313" key="15">
    <source>
        <dbReference type="Proteomes" id="UP000658127"/>
    </source>
</evidence>
<dbReference type="InterPro" id="IPR037069">
    <property type="entry name" value="AcylCoA_DH/ox_N_sf"/>
</dbReference>